<protein>
    <submittedName>
        <fullName evidence="5">LCP family protein</fullName>
    </submittedName>
</protein>
<gene>
    <name evidence="5" type="ORF">M1843_00290</name>
</gene>
<accession>A0ABT0IY92</accession>
<evidence type="ECO:0000256" key="1">
    <source>
        <dbReference type="ARBA" id="ARBA00006068"/>
    </source>
</evidence>
<keyword evidence="6" id="KW-1185">Reference proteome</keyword>
<dbReference type="RefSeq" id="WP_416342063.1">
    <property type="nucleotide sequence ID" value="NZ_JALQCY010000001.1"/>
</dbReference>
<evidence type="ECO:0000256" key="2">
    <source>
        <dbReference type="SAM" id="MobiDB-lite"/>
    </source>
</evidence>
<dbReference type="Pfam" id="PF03816">
    <property type="entry name" value="LytR_cpsA_psr"/>
    <property type="match status" value="1"/>
</dbReference>
<dbReference type="NCBIfam" id="TIGR00350">
    <property type="entry name" value="lytR_cpsA_psr"/>
    <property type="match status" value="1"/>
</dbReference>
<dbReference type="PANTHER" id="PTHR33392">
    <property type="entry name" value="POLYISOPRENYL-TEICHOIC ACID--PEPTIDOGLYCAN TEICHOIC ACID TRANSFERASE TAGU"/>
    <property type="match status" value="1"/>
</dbReference>
<evidence type="ECO:0000313" key="6">
    <source>
        <dbReference type="Proteomes" id="UP001651050"/>
    </source>
</evidence>
<keyword evidence="3" id="KW-1133">Transmembrane helix</keyword>
<keyword evidence="3" id="KW-0812">Transmembrane</keyword>
<feature type="compositionally biased region" description="Gly residues" evidence="2">
    <location>
        <begin position="391"/>
        <end position="400"/>
    </location>
</feature>
<feature type="domain" description="Cell envelope-related transcriptional attenuator" evidence="4">
    <location>
        <begin position="104"/>
        <end position="272"/>
    </location>
</feature>
<reference evidence="5 6" key="1">
    <citation type="submission" date="2022-02" db="EMBL/GenBank/DDBJ databases">
        <title>The car tank lid bacteriome: a reservoir of bacteria with potential in bioremediation of fuel.</title>
        <authorList>
            <person name="Vidal-Verdu A."/>
            <person name="Gomez-Martinez D."/>
            <person name="Latorre-Perez A."/>
            <person name="Pereto J."/>
            <person name="Porcar M."/>
        </authorList>
    </citation>
    <scope>NUCLEOTIDE SEQUENCE [LARGE SCALE GENOMIC DNA]</scope>
    <source>
        <strain evidence="5 6">4D.3</strain>
    </source>
</reference>
<dbReference type="EMBL" id="JALQCY010000001">
    <property type="protein sequence ID" value="MCK9792182.1"/>
    <property type="molecule type" value="Genomic_DNA"/>
</dbReference>
<dbReference type="Gene3D" id="3.40.630.190">
    <property type="entry name" value="LCP protein"/>
    <property type="match status" value="1"/>
</dbReference>
<dbReference type="PANTHER" id="PTHR33392:SF6">
    <property type="entry name" value="POLYISOPRENYL-TEICHOIC ACID--PEPTIDOGLYCAN TEICHOIC ACID TRANSFERASE TAGU"/>
    <property type="match status" value="1"/>
</dbReference>
<evidence type="ECO:0000259" key="4">
    <source>
        <dbReference type="Pfam" id="PF03816"/>
    </source>
</evidence>
<organism evidence="5 6">
    <name type="scientific">Isoptericola peretonis</name>
    <dbReference type="NCBI Taxonomy" id="2918523"/>
    <lineage>
        <taxon>Bacteria</taxon>
        <taxon>Bacillati</taxon>
        <taxon>Actinomycetota</taxon>
        <taxon>Actinomycetes</taxon>
        <taxon>Micrococcales</taxon>
        <taxon>Promicromonosporaceae</taxon>
        <taxon>Isoptericola</taxon>
    </lineage>
</organism>
<sequence>MRTLPRHATNLASHRVVRSIALVVTAVVAFVAAAAVASFVDLRNQIGVSDVDDLLADGDRPPVVAAEQDPSDPFAGKALNILVMGTDFRDEANAEIAGAGDEFHSDTTLLVHVSGDRSRIEAVSIPRDSLVDIPSCRLPGGGETAPHSNAMFNTAFTLGGGEGKDVTGAAACTIRTVEQLTGVRVTDHVVVQMTGVIGVVDAIGGVTMCLPEAVRGERVDLDLKAGEQKLDGYTAINFLRARKGEGMGLEVGSDLKRIERQQAFFDATMREVLSQNVITDSPRLYRMVREILGAISTSPDLASPTALAGLAWSIRDIDPARIVFTSVPVVEAPTDPNRVVWTSEVEAIWERVRADQAPPGTPDEPAKDAGSARPTDATAVGDDVPSPDAEGGTGPDGGAVDGEDGGTRGGEGGKDGDGGDGTPSPDPSPSPSLLPGVCA</sequence>
<evidence type="ECO:0000313" key="5">
    <source>
        <dbReference type="EMBL" id="MCK9792182.1"/>
    </source>
</evidence>
<comment type="similarity">
    <text evidence="1">Belongs to the LytR/CpsA/Psr (LCP) family.</text>
</comment>
<dbReference type="InterPro" id="IPR004474">
    <property type="entry name" value="LytR_CpsA_psr"/>
</dbReference>
<dbReference type="InterPro" id="IPR050922">
    <property type="entry name" value="LytR/CpsA/Psr_CW_biosynth"/>
</dbReference>
<feature type="region of interest" description="Disordered" evidence="2">
    <location>
        <begin position="352"/>
        <end position="439"/>
    </location>
</feature>
<evidence type="ECO:0000256" key="3">
    <source>
        <dbReference type="SAM" id="Phobius"/>
    </source>
</evidence>
<proteinExistence type="inferred from homology"/>
<keyword evidence="3" id="KW-0472">Membrane</keyword>
<dbReference type="Proteomes" id="UP001651050">
    <property type="component" value="Unassembled WGS sequence"/>
</dbReference>
<name>A0ABT0IY92_9MICO</name>
<comment type="caution">
    <text evidence="5">The sequence shown here is derived from an EMBL/GenBank/DDBJ whole genome shotgun (WGS) entry which is preliminary data.</text>
</comment>
<feature type="transmembrane region" description="Helical" evidence="3">
    <location>
        <begin position="20"/>
        <end position="40"/>
    </location>
</feature>